<organism evidence="1 2">
    <name type="scientific">Lentzea kristufekii</name>
    <dbReference type="NCBI Taxonomy" id="3095430"/>
    <lineage>
        <taxon>Bacteria</taxon>
        <taxon>Bacillati</taxon>
        <taxon>Actinomycetota</taxon>
        <taxon>Actinomycetes</taxon>
        <taxon>Pseudonocardiales</taxon>
        <taxon>Pseudonocardiaceae</taxon>
        <taxon>Lentzea</taxon>
    </lineage>
</organism>
<proteinExistence type="predicted"/>
<evidence type="ECO:0000313" key="2">
    <source>
        <dbReference type="Proteomes" id="UP001271792"/>
    </source>
</evidence>
<dbReference type="EMBL" id="JAXAVV010000007">
    <property type="protein sequence ID" value="MDX8050905.1"/>
    <property type="molecule type" value="Genomic_DNA"/>
</dbReference>
<accession>A0ABU4TRJ8</accession>
<evidence type="ECO:0008006" key="3">
    <source>
        <dbReference type="Google" id="ProtNLM"/>
    </source>
</evidence>
<gene>
    <name evidence="1" type="ORF">SK571_16065</name>
</gene>
<protein>
    <recommendedName>
        <fullName evidence="3">Nucleotidyltransferase domain-containing protein</fullName>
    </recommendedName>
</protein>
<keyword evidence="2" id="KW-1185">Reference proteome</keyword>
<reference evidence="1 2" key="1">
    <citation type="submission" date="2023-11" db="EMBL/GenBank/DDBJ databases">
        <title>Lentzea sokolovensis, sp. nov., Lentzea kristufkii, sp. nov., and Lentzea miocenensis, sp. nov., rare actinobacteria from Sokolov Coal Basin, Miocene lacustrine sediment, Czech Republic.</title>
        <authorList>
            <person name="Lara A."/>
            <person name="Kotroba L."/>
            <person name="Nouioui I."/>
            <person name="Neumann-Schaal M."/>
            <person name="Mast Y."/>
            <person name="Chronakova A."/>
        </authorList>
    </citation>
    <scope>NUCLEOTIDE SEQUENCE [LARGE SCALE GENOMIC DNA]</scope>
    <source>
        <strain evidence="1 2">BCCO 10_0798</strain>
    </source>
</reference>
<dbReference type="RefSeq" id="WP_319984881.1">
    <property type="nucleotide sequence ID" value="NZ_JAXAVV010000007.1"/>
</dbReference>
<sequence length="364" mass="38889">MTTAGITTARIDLPLCARALGVDEDEAPDVLVHAARRRGWTLPMLLLSLYERDGHVLGSGALDELRRARRRRDNYDRVVAALEATTSARILKGPSLAGHYPPGLLRPVGDLDVVVSGEDELWRAVDAVKDAAPVADVHVSLYGHPERHVLLQLTWPAEDPLLDRHYSVELSTAAFAGGTGPVRVRAELPADPVVTDLLALAEERFQRPYGLKDAVDTAVLGGLSACAAVAGDLVAAAEHWLVAPELLELVEFTAALTDPGCLGDLAAPLRAAAERERARRDAWTPPSAPAGADAMTRALTDARPVGGLLLREPPASRASSLVRAYPGGALLATPVGDYLLVDQQLVTQEQYDEAVRRLPLLDGE</sequence>
<comment type="caution">
    <text evidence="1">The sequence shown here is derived from an EMBL/GenBank/DDBJ whole genome shotgun (WGS) entry which is preliminary data.</text>
</comment>
<evidence type="ECO:0000313" key="1">
    <source>
        <dbReference type="EMBL" id="MDX8050905.1"/>
    </source>
</evidence>
<dbReference type="Proteomes" id="UP001271792">
    <property type="component" value="Unassembled WGS sequence"/>
</dbReference>
<name>A0ABU4TRJ8_9PSEU</name>